<reference evidence="2" key="1">
    <citation type="submission" date="2021-03" db="EMBL/GenBank/DDBJ databases">
        <authorList>
            <person name="Tagirdzhanova G."/>
        </authorList>
    </citation>
    <scope>NUCLEOTIDE SEQUENCE</scope>
</reference>
<name>A0A8H3EJK9_9LECA</name>
<feature type="compositionally biased region" description="Basic residues" evidence="1">
    <location>
        <begin position="295"/>
        <end position="306"/>
    </location>
</feature>
<dbReference type="AlphaFoldDB" id="A0A8H3EJK9"/>
<protein>
    <submittedName>
        <fullName evidence="2">Uncharacterized protein</fullName>
    </submittedName>
</protein>
<dbReference type="EMBL" id="CAJPDQ010000002">
    <property type="protein sequence ID" value="CAF9905698.1"/>
    <property type="molecule type" value="Genomic_DNA"/>
</dbReference>
<proteinExistence type="predicted"/>
<accession>A0A8H3EJK9</accession>
<keyword evidence="3" id="KW-1185">Reference proteome</keyword>
<evidence type="ECO:0000313" key="2">
    <source>
        <dbReference type="EMBL" id="CAF9905698.1"/>
    </source>
</evidence>
<feature type="region of interest" description="Disordered" evidence="1">
    <location>
        <begin position="1"/>
        <end position="83"/>
    </location>
</feature>
<evidence type="ECO:0000256" key="1">
    <source>
        <dbReference type="SAM" id="MobiDB-lite"/>
    </source>
</evidence>
<comment type="caution">
    <text evidence="2">The sequence shown here is derived from an EMBL/GenBank/DDBJ whole genome shotgun (WGS) entry which is preliminary data.</text>
</comment>
<dbReference type="Proteomes" id="UP000664169">
    <property type="component" value="Unassembled WGS sequence"/>
</dbReference>
<feature type="compositionally biased region" description="Basic and acidic residues" evidence="1">
    <location>
        <begin position="56"/>
        <end position="66"/>
    </location>
</feature>
<organism evidence="2 3">
    <name type="scientific">Gomphillus americanus</name>
    <dbReference type="NCBI Taxonomy" id="1940652"/>
    <lineage>
        <taxon>Eukaryota</taxon>
        <taxon>Fungi</taxon>
        <taxon>Dikarya</taxon>
        <taxon>Ascomycota</taxon>
        <taxon>Pezizomycotina</taxon>
        <taxon>Lecanoromycetes</taxon>
        <taxon>OSLEUM clade</taxon>
        <taxon>Ostropomycetidae</taxon>
        <taxon>Ostropales</taxon>
        <taxon>Graphidaceae</taxon>
        <taxon>Gomphilloideae</taxon>
        <taxon>Gomphillus</taxon>
    </lineage>
</organism>
<feature type="compositionally biased region" description="Basic and acidic residues" evidence="1">
    <location>
        <begin position="282"/>
        <end position="294"/>
    </location>
</feature>
<evidence type="ECO:0000313" key="3">
    <source>
        <dbReference type="Proteomes" id="UP000664169"/>
    </source>
</evidence>
<gene>
    <name evidence="2" type="ORF">GOMPHAMPRED_003327</name>
</gene>
<feature type="region of interest" description="Disordered" evidence="1">
    <location>
        <begin position="277"/>
        <end position="306"/>
    </location>
</feature>
<sequence>MAESATSAEPATPGDPSNLGDTITLKDLTISTVPEDANTPKAPKDAEDSEDASDSEETKSQAEDRLALSAFKPDGTPDYDARMRAYDNKRAEYIARWEARRLTTPPPPPPDNKIPFPLWLAPPTANYKPRFNHQPPSPRRQMSPALAKFFTPPPSSHISDEAHPALINEWMQTPAGKADTAAFEAEYGTLEEQRDKLEKLTAEIWESWDRKQTAPEFAAYREWSKTCRVDSCAVLRRWHEAEGCDYEKNYSKPNFRLRFPREYQLLLWKKEDEEAAAAAAKAAEEKEAEAEQKKGKTKTGKGKGKK</sequence>